<evidence type="ECO:0000256" key="2">
    <source>
        <dbReference type="ARBA" id="ARBA00022801"/>
    </source>
</evidence>
<feature type="domain" description="Glycosyl hydrolase family 13 catalytic" evidence="5">
    <location>
        <begin position="167"/>
        <end position="574"/>
    </location>
</feature>
<dbReference type="PANTHER" id="PTHR43002">
    <property type="entry name" value="GLYCOGEN DEBRANCHING ENZYME"/>
    <property type="match status" value="1"/>
</dbReference>
<dbReference type="GO" id="GO:0005980">
    <property type="term" value="P:glycogen catabolic process"/>
    <property type="evidence" value="ECO:0007669"/>
    <property type="project" value="InterPro"/>
</dbReference>
<dbReference type="EMBL" id="CBTK010000295">
    <property type="protein sequence ID" value="CDH47166.1"/>
    <property type="molecule type" value="Genomic_DNA"/>
</dbReference>
<dbReference type="CDD" id="cd11326">
    <property type="entry name" value="AmyAc_Glg_debranch"/>
    <property type="match status" value="1"/>
</dbReference>
<protein>
    <submittedName>
        <fullName evidence="6">Glycogen debranching enzyme</fullName>
        <ecNumber evidence="6">3.2.1.-</ecNumber>
    </submittedName>
</protein>
<dbReference type="Pfam" id="PF00128">
    <property type="entry name" value="Alpha-amylase"/>
    <property type="match status" value="1"/>
</dbReference>
<keyword evidence="7" id="KW-1185">Reference proteome</keyword>
<comment type="similarity">
    <text evidence="1">Belongs to the glycosyl hydrolase 13 family.</text>
</comment>
<dbReference type="InterPro" id="IPR014756">
    <property type="entry name" value="Ig_E-set"/>
</dbReference>
<dbReference type="InterPro" id="IPR013780">
    <property type="entry name" value="Glyco_hydro_b"/>
</dbReference>
<keyword evidence="3 6" id="KW-0326">Glycosidase</keyword>
<comment type="caution">
    <text evidence="6">The sequence shown here is derived from an EMBL/GenBank/DDBJ whole genome shotgun (WGS) entry which is preliminary data.</text>
</comment>
<organism evidence="6 7">
    <name type="scientific">Candidatus Contendobacter odensis Run_B_J11</name>
    <dbReference type="NCBI Taxonomy" id="1400861"/>
    <lineage>
        <taxon>Bacteria</taxon>
        <taxon>Pseudomonadati</taxon>
        <taxon>Pseudomonadota</taxon>
        <taxon>Gammaproteobacteria</taxon>
        <taxon>Candidatus Competibacteraceae</taxon>
        <taxon>Candidatus Contendibacter</taxon>
    </lineage>
</organism>
<dbReference type="InterPro" id="IPR017853">
    <property type="entry name" value="GH"/>
</dbReference>
<dbReference type="InterPro" id="IPR004193">
    <property type="entry name" value="Glyco_hydro_13_N"/>
</dbReference>
<evidence type="ECO:0000313" key="6">
    <source>
        <dbReference type="EMBL" id="CDH47166.1"/>
    </source>
</evidence>
<dbReference type="SMART" id="SM00642">
    <property type="entry name" value="Aamy"/>
    <property type="match status" value="1"/>
</dbReference>
<feature type="compositionally biased region" description="Basic and acidic residues" evidence="4">
    <location>
        <begin position="472"/>
        <end position="482"/>
    </location>
</feature>
<dbReference type="SUPFAM" id="SSF51445">
    <property type="entry name" value="(Trans)glycosidases"/>
    <property type="match status" value="1"/>
</dbReference>
<evidence type="ECO:0000259" key="5">
    <source>
        <dbReference type="SMART" id="SM00642"/>
    </source>
</evidence>
<dbReference type="OrthoDB" id="3236218at2"/>
<evidence type="ECO:0000256" key="4">
    <source>
        <dbReference type="SAM" id="MobiDB-lite"/>
    </source>
</evidence>
<dbReference type="Gene3D" id="3.20.20.80">
    <property type="entry name" value="Glycosidases"/>
    <property type="match status" value="1"/>
</dbReference>
<dbReference type="Gene3D" id="2.60.40.10">
    <property type="entry name" value="Immunoglobulins"/>
    <property type="match status" value="1"/>
</dbReference>
<dbReference type="Gene3D" id="2.60.40.1180">
    <property type="entry name" value="Golgi alpha-mannosidase II"/>
    <property type="match status" value="1"/>
</dbReference>
<dbReference type="SUPFAM" id="SSF81296">
    <property type="entry name" value="E set domains"/>
    <property type="match status" value="1"/>
</dbReference>
<dbReference type="GO" id="GO:0004135">
    <property type="term" value="F:amylo-alpha-1,6-glucosidase activity"/>
    <property type="evidence" value="ECO:0007669"/>
    <property type="project" value="InterPro"/>
</dbReference>
<accession>A0A7U7J4E6</accession>
<evidence type="ECO:0000313" key="7">
    <source>
        <dbReference type="Proteomes" id="UP000019184"/>
    </source>
</evidence>
<dbReference type="InterPro" id="IPR006047">
    <property type="entry name" value="GH13_cat_dom"/>
</dbReference>
<feature type="region of interest" description="Disordered" evidence="4">
    <location>
        <begin position="472"/>
        <end position="498"/>
    </location>
</feature>
<gene>
    <name evidence="6" type="primary">glgX</name>
    <name evidence="6" type="ORF">BN874_770016</name>
</gene>
<dbReference type="NCBIfam" id="TIGR02100">
    <property type="entry name" value="glgX_debranch"/>
    <property type="match status" value="1"/>
</dbReference>
<proteinExistence type="inferred from homology"/>
<dbReference type="RefSeq" id="WP_051498077.1">
    <property type="nucleotide sequence ID" value="NZ_CBTK010000295.1"/>
</dbReference>
<reference evidence="6 7" key="1">
    <citation type="journal article" date="2014" name="ISME J.">
        <title>Candidatus Competibacter-lineage genomes retrieved from metagenomes reveal functional metabolic diversity.</title>
        <authorList>
            <person name="McIlroy S.J."/>
            <person name="Albertsen M."/>
            <person name="Andresen E.K."/>
            <person name="Saunders A.M."/>
            <person name="Kristiansen R."/>
            <person name="Stokholm-Bjerregaard M."/>
            <person name="Nielsen K.L."/>
            <person name="Nielsen P.H."/>
        </authorList>
    </citation>
    <scope>NUCLEOTIDE SEQUENCE [LARGE SCALE GENOMIC DNA]</scope>
    <source>
        <strain evidence="6 7">Run_B_J11</strain>
    </source>
</reference>
<sequence length="713" mass="81091">MSARTRVWPGIPYPLGATWDGKGVNFALFSAHAEKVELCLFDSSGQREIERLVLAENTDQIWHGYVPGLWPGALYGYRVSGPYEPQIGHRFNHHKLLLDPYAKQFYGSLHLRDEHCGYQVGHRDADLSFDTRDSARDMLKCVVVDTRYNWEGDRSPDGPWSRTLIYETHVRGFTIRHEGVPHHLRGTFAGLAHPEVIKYLQSLGITAIELMPVHAFVDDRFLTDRGLRNYWGYNTLCFFAPETRYLSGGDLVEFKTMVKRLHDAGIEVLLDVVYNHTAEGDQMGPTLSFKGIDNASYYRLLPHDRRHYINDTGCGNTLNLMHPRVLQMVMDSLRYWVNEMHVDGFRFDLAVTLGREEYGYDRAGGFFDAIRQDPAMSRVKVIAEPWDIGPGGYQLGSFPAGTTEWNDRFRDTVRRFWRGDDGMLSKLAPNLLASSDLFEHDCRRPWATVNYIASHDGFTLADLVSYNERHNEANGEQNRDGHPSNFSNNHGVEGLTTDPGIRQIRLRQRRNMLATVLLAQGTPMLLAGDEFGRSQQGNNNAYCQDNEINWLNWDNPTPDEREFLDFVRRLINLRRDHPVLRRPRFMHGLQASKTTGLRDVDWISPGGSTMSDYHWQEPKARCFGLLLAGDAGEHFTADGYPETDDALLIIFNAGPATTPFRMPSVRGAGHWRCLLDTTQPQLASGELLLDNGGEFQMESWAVTVFALVMTDTD</sequence>
<dbReference type="Pfam" id="PF02922">
    <property type="entry name" value="CBM_48"/>
    <property type="match status" value="1"/>
</dbReference>
<dbReference type="InterPro" id="IPR011837">
    <property type="entry name" value="Glycogen_debranch_GlgX"/>
</dbReference>
<evidence type="ECO:0000256" key="1">
    <source>
        <dbReference type="ARBA" id="ARBA00008061"/>
    </source>
</evidence>
<dbReference type="AlphaFoldDB" id="A0A7U7J4E6"/>
<dbReference type="SUPFAM" id="SSF51011">
    <property type="entry name" value="Glycosyl hydrolase domain"/>
    <property type="match status" value="1"/>
</dbReference>
<dbReference type="InterPro" id="IPR044505">
    <property type="entry name" value="GlgX_Isoamylase_N_E_set"/>
</dbReference>
<keyword evidence="2 6" id="KW-0378">Hydrolase</keyword>
<dbReference type="EC" id="3.2.1.-" evidence="6"/>
<dbReference type="Proteomes" id="UP000019184">
    <property type="component" value="Unassembled WGS sequence"/>
</dbReference>
<name>A0A7U7J4E6_9GAMM</name>
<dbReference type="CDD" id="cd02856">
    <property type="entry name" value="E_set_GDE_Isoamylase_N"/>
    <property type="match status" value="1"/>
</dbReference>
<dbReference type="InterPro" id="IPR013783">
    <property type="entry name" value="Ig-like_fold"/>
</dbReference>
<evidence type="ECO:0000256" key="3">
    <source>
        <dbReference type="ARBA" id="ARBA00023295"/>
    </source>
</evidence>